<evidence type="ECO:0000313" key="2">
    <source>
        <dbReference type="EMBL" id="KIJ40323.1"/>
    </source>
</evidence>
<keyword evidence="1" id="KW-0812">Transmembrane</keyword>
<reference evidence="2 3" key="1">
    <citation type="submission" date="2014-06" db="EMBL/GenBank/DDBJ databases">
        <title>Evolutionary Origins and Diversification of the Mycorrhizal Mutualists.</title>
        <authorList>
            <consortium name="DOE Joint Genome Institute"/>
            <consortium name="Mycorrhizal Genomics Consortium"/>
            <person name="Kohler A."/>
            <person name="Kuo A."/>
            <person name="Nagy L.G."/>
            <person name="Floudas D."/>
            <person name="Copeland A."/>
            <person name="Barry K.W."/>
            <person name="Cichocki N."/>
            <person name="Veneault-Fourrey C."/>
            <person name="LaButti K."/>
            <person name="Lindquist E.A."/>
            <person name="Lipzen A."/>
            <person name="Lundell T."/>
            <person name="Morin E."/>
            <person name="Murat C."/>
            <person name="Riley R."/>
            <person name="Ohm R."/>
            <person name="Sun H."/>
            <person name="Tunlid A."/>
            <person name="Henrissat B."/>
            <person name="Grigoriev I.V."/>
            <person name="Hibbett D.S."/>
            <person name="Martin F."/>
        </authorList>
    </citation>
    <scope>NUCLEOTIDE SEQUENCE [LARGE SCALE GENOMIC DNA]</scope>
    <source>
        <strain evidence="2 3">SS14</strain>
    </source>
</reference>
<evidence type="ECO:0000313" key="3">
    <source>
        <dbReference type="Proteomes" id="UP000054279"/>
    </source>
</evidence>
<organism evidence="2 3">
    <name type="scientific">Sphaerobolus stellatus (strain SS14)</name>
    <dbReference type="NCBI Taxonomy" id="990650"/>
    <lineage>
        <taxon>Eukaryota</taxon>
        <taxon>Fungi</taxon>
        <taxon>Dikarya</taxon>
        <taxon>Basidiomycota</taxon>
        <taxon>Agaricomycotina</taxon>
        <taxon>Agaricomycetes</taxon>
        <taxon>Phallomycetidae</taxon>
        <taxon>Geastrales</taxon>
        <taxon>Sphaerobolaceae</taxon>
        <taxon>Sphaerobolus</taxon>
    </lineage>
</organism>
<keyword evidence="1" id="KW-0472">Membrane</keyword>
<dbReference type="AlphaFoldDB" id="A0A0C9UAZ5"/>
<name>A0A0C9UAZ5_SPHS4</name>
<sequence length="122" mass="13443">MATITDIISLIVTLSILGGVVAAALYIVKSFSEWTTTTKEKLKSQGYDISEGGLAVHTKKRMDREDYIDATQRNFVKALGAASYGTKEHKKEATSIFTVRIVFTRSDVLLANLNSRNDNIIS</sequence>
<accession>A0A0C9UAZ5</accession>
<proteinExistence type="predicted"/>
<keyword evidence="3" id="KW-1185">Reference proteome</keyword>
<dbReference type="EMBL" id="KN837145">
    <property type="protein sequence ID" value="KIJ40323.1"/>
    <property type="molecule type" value="Genomic_DNA"/>
</dbReference>
<protein>
    <submittedName>
        <fullName evidence="2">Uncharacterized protein</fullName>
    </submittedName>
</protein>
<keyword evidence="1" id="KW-1133">Transmembrane helix</keyword>
<feature type="transmembrane region" description="Helical" evidence="1">
    <location>
        <begin position="7"/>
        <end position="28"/>
    </location>
</feature>
<dbReference type="HOGENOM" id="CLU_2028238_0_0_1"/>
<gene>
    <name evidence="2" type="ORF">M422DRAFT_256880</name>
</gene>
<dbReference type="OrthoDB" id="2505950at2759"/>
<evidence type="ECO:0000256" key="1">
    <source>
        <dbReference type="SAM" id="Phobius"/>
    </source>
</evidence>
<dbReference type="Proteomes" id="UP000054279">
    <property type="component" value="Unassembled WGS sequence"/>
</dbReference>